<dbReference type="Gene3D" id="1.10.1780.10">
    <property type="entry name" value="Clp, N-terminal domain"/>
    <property type="match status" value="1"/>
</dbReference>
<evidence type="ECO:0000256" key="4">
    <source>
        <dbReference type="ARBA" id="ARBA00023163"/>
    </source>
</evidence>
<dbReference type="PANTHER" id="PTHR43572">
    <property type="entry name" value="CHAPERONE PROTEIN CLPD, CHLOROPLASTIC"/>
    <property type="match status" value="1"/>
</dbReference>
<dbReference type="PANTHER" id="PTHR43572:SF31">
    <property type="entry name" value="PROTEIN SMAX1-LIKE 3"/>
    <property type="match status" value="1"/>
</dbReference>
<accession>A0AAD5ZT50</accession>
<dbReference type="SUPFAM" id="SSF81923">
    <property type="entry name" value="Double Clp-N motif"/>
    <property type="match status" value="1"/>
</dbReference>
<evidence type="ECO:0000256" key="1">
    <source>
        <dbReference type="ARBA" id="ARBA00008675"/>
    </source>
</evidence>
<evidence type="ECO:0000313" key="7">
    <source>
        <dbReference type="EMBL" id="KAJ3703607.1"/>
    </source>
</evidence>
<protein>
    <recommendedName>
        <fullName evidence="6">Clp R domain-containing protein</fullName>
    </recommendedName>
</protein>
<dbReference type="SUPFAM" id="SSF52540">
    <property type="entry name" value="P-loop containing nucleoside triphosphate hydrolases"/>
    <property type="match status" value="1"/>
</dbReference>
<dbReference type="Proteomes" id="UP001210211">
    <property type="component" value="Unassembled WGS sequence"/>
</dbReference>
<dbReference type="GO" id="GO:0016887">
    <property type="term" value="F:ATP hydrolysis activity"/>
    <property type="evidence" value="ECO:0007669"/>
    <property type="project" value="InterPro"/>
</dbReference>
<dbReference type="InterPro" id="IPR003959">
    <property type="entry name" value="ATPase_AAA_core"/>
</dbReference>
<evidence type="ECO:0000313" key="8">
    <source>
        <dbReference type="Proteomes" id="UP001210211"/>
    </source>
</evidence>
<organism evidence="7 8">
    <name type="scientific">Rhynchospora tenuis</name>
    <dbReference type="NCBI Taxonomy" id="198213"/>
    <lineage>
        <taxon>Eukaryota</taxon>
        <taxon>Viridiplantae</taxon>
        <taxon>Streptophyta</taxon>
        <taxon>Embryophyta</taxon>
        <taxon>Tracheophyta</taxon>
        <taxon>Spermatophyta</taxon>
        <taxon>Magnoliopsida</taxon>
        <taxon>Liliopsida</taxon>
        <taxon>Poales</taxon>
        <taxon>Cyperaceae</taxon>
        <taxon>Cyperoideae</taxon>
        <taxon>Rhynchosporeae</taxon>
        <taxon>Rhynchospora</taxon>
    </lineage>
</organism>
<dbReference type="InterPro" id="IPR027417">
    <property type="entry name" value="P-loop_NTPase"/>
</dbReference>
<dbReference type="PROSITE" id="PS51903">
    <property type="entry name" value="CLP_R"/>
    <property type="match status" value="1"/>
</dbReference>
<name>A0AAD5ZT50_9POAL</name>
<dbReference type="InterPro" id="IPR004176">
    <property type="entry name" value="Clp_R_N"/>
</dbReference>
<evidence type="ECO:0000256" key="5">
    <source>
        <dbReference type="PROSITE-ProRule" id="PRU01251"/>
    </source>
</evidence>
<evidence type="ECO:0000256" key="2">
    <source>
        <dbReference type="ARBA" id="ARBA00022737"/>
    </source>
</evidence>
<keyword evidence="3" id="KW-0805">Transcription regulation</keyword>
<dbReference type="Pfam" id="PF07724">
    <property type="entry name" value="AAA_2"/>
    <property type="match status" value="1"/>
</dbReference>
<dbReference type="EMBL" id="JAMRDG010000001">
    <property type="protein sequence ID" value="KAJ3703607.1"/>
    <property type="molecule type" value="Genomic_DNA"/>
</dbReference>
<evidence type="ECO:0000256" key="3">
    <source>
        <dbReference type="ARBA" id="ARBA00023015"/>
    </source>
</evidence>
<feature type="domain" description="Clp R" evidence="6">
    <location>
        <begin position="8"/>
        <end position="171"/>
    </location>
</feature>
<sequence length="811" mass="90299">MRAGGCTVQQALTADAATVVKQSVNLARRRGHAQVTPLHVASMMLSSAGLLRAACLQSHSHPLQCKALELCFNVALNRLPTSSTILTTHTSHHHHIPTLSNALIAAFKRAQAHQRRGCVESQQQPLLAVKIELGQLIISILDDPSVSRVMREAGFSSTQVKSHVEKAVMVETSSTSDKGTNNSGNKSKEAALVHGNKVMSHVKSEDVVRVLDCLSSGNKRSVIVVGECIELSQGLIKVVMDKIAKGEVPDGLKNTQLIPLPLSSFRIMTREEVEDKVVELRSLVRSCCLGRRGALFVLEDFKSACEAWENICLEKQRGYDNYSYSPIEHMIMEISSLVNSTSNERVWLLGFCTNNSYMSCTQGKHSLETLWCLHSFVISGIGGLGLSLYESTDAQNQMKSKGHSGNGSCWSISEGEALECHTARSGECCTNDQSNFPAWLQQNINEKKASNNIDQVPLQLKDFCIKWNTSRNSSLESQRVHSSELTLSFSTTTPVSTNPTLHHLPYQPSPLSFDNRRSWRDHHLWLSEKGVHEQCTMSYSNPNSNTNSSASDNMAEYLPKFKELNAENLKSLCNALEKRVPWQKVIIPEIASMILQCRSGMMRRKEKFKVSSGVREETWLLFQGRDNEGKERIARELANLVFGSQSHFVLFRFGAFSPTTRSISHDDIITNKRSRSQNDHGHIEQVFHALHDNPHCVIFMEDIDQLDYQGKICIKRAIEDGVIRNDTGEEVSFHDSIVLLSCDAFNSRPPACSPRTKLNKANHENKSANEEADLGFCLDLNLCADDNSDEYCSDDVGLLDVVDQVICFDLH</sequence>
<comment type="similarity">
    <text evidence="1">Belongs to the ClpA/ClpB family.</text>
</comment>
<dbReference type="InterPro" id="IPR058680">
    <property type="entry name" value="NBD_SMAX1-like"/>
</dbReference>
<reference evidence="7 8" key="1">
    <citation type="journal article" date="2022" name="Cell">
        <title>Repeat-based holocentromeres influence genome architecture and karyotype evolution.</title>
        <authorList>
            <person name="Hofstatter P.G."/>
            <person name="Thangavel G."/>
            <person name="Lux T."/>
            <person name="Neumann P."/>
            <person name="Vondrak T."/>
            <person name="Novak P."/>
            <person name="Zhang M."/>
            <person name="Costa L."/>
            <person name="Castellani M."/>
            <person name="Scott A."/>
            <person name="Toegelov H."/>
            <person name="Fuchs J."/>
            <person name="Mata-Sucre Y."/>
            <person name="Dias Y."/>
            <person name="Vanzela A.L.L."/>
            <person name="Huettel B."/>
            <person name="Almeida C.C.S."/>
            <person name="Simkova H."/>
            <person name="Souza G."/>
            <person name="Pedrosa-Harand A."/>
            <person name="Macas J."/>
            <person name="Mayer K.F.X."/>
            <person name="Houben A."/>
            <person name="Marques A."/>
        </authorList>
    </citation>
    <scope>NUCLEOTIDE SEQUENCE [LARGE SCALE GENOMIC DNA]</scope>
    <source>
        <strain evidence="7">RhyTen1mFocal</strain>
    </source>
</reference>
<comment type="caution">
    <text evidence="7">The sequence shown here is derived from an EMBL/GenBank/DDBJ whole genome shotgun (WGS) entry which is preliminary data.</text>
</comment>
<dbReference type="Pfam" id="PF23569">
    <property type="entry name" value="NBD_SMAX1"/>
    <property type="match status" value="1"/>
</dbReference>
<keyword evidence="2 5" id="KW-0677">Repeat</keyword>
<dbReference type="GO" id="GO:0005524">
    <property type="term" value="F:ATP binding"/>
    <property type="evidence" value="ECO:0007669"/>
    <property type="project" value="InterPro"/>
</dbReference>
<dbReference type="Gene3D" id="3.40.50.300">
    <property type="entry name" value="P-loop containing nucleotide triphosphate hydrolases"/>
    <property type="match status" value="1"/>
</dbReference>
<keyword evidence="4" id="KW-0804">Transcription</keyword>
<dbReference type="AlphaFoldDB" id="A0AAD5ZT50"/>
<dbReference type="InterPro" id="IPR036628">
    <property type="entry name" value="Clp_N_dom_sf"/>
</dbReference>
<dbReference type="InterPro" id="IPR051650">
    <property type="entry name" value="SL_signaling_regulator"/>
</dbReference>
<evidence type="ECO:0000259" key="6">
    <source>
        <dbReference type="PROSITE" id="PS51903"/>
    </source>
</evidence>
<keyword evidence="8" id="KW-1185">Reference proteome</keyword>
<proteinExistence type="inferred from homology"/>
<gene>
    <name evidence="7" type="ORF">LUZ61_007312</name>
</gene>